<sequence>MLLALGLSCALNVSARERVDVPANAGGQKNGGRNNKIAAACLTSSSTSSLDINNVRAMVLNGGDMWWNLSDPRYEVPKVDDPNLPKRHSLFAGAVWIGGRDAQNNLYLAAQTYRQGAPADAGYWPGPLDNTGNIDQADCATWNYHAKIDKAVVDKFREDFGKGLYNDRNPDLLPKAIRDWPAKKNPHITNTDMNHELAPFVDKGGPADEYNPLDGDYPDFRGDQGIWWVMNDAGNVKEPLSSTIGLELQVLAFAFQTNNLINNMTFYKQKLINKGPNTLENTYLGQWVDPDLGFYNDDFVGCDVGRGLGICYNGDNDDEGANGYGLNPPAIGVDFFQGPTADPGDGIDNDRDGTIDEPNEKIIMSSFIYYNNDSNPTNGNPSRASDFYNYLQAIWRDGKQITFGGDGTNQSAKPYKFMFSDDTDPKGYGFSNPPGSEQPAFNWSETKTQASGQSSNTPADRRFLQSAGPFTLDQGAVNELTIGVVWARANSGGAKGSLGLLKNADDIAQSLFDNDFKLPQGPNAPELAISELDQQLVLTLIPQKFLTSNDDQVTTETYFEKNQTLEANGAKDPFYRFEGYKVYQLKDPTVTSSELNNPDRARLVAQADLKNGVTEIVNREFDADINDFKSVLKVRGADNGLFHTINVTTDQFATGNDRIVNFKSYHFMVVAYAYNGDSVNVNDKYLEGRVTSSGTGIPHKPQVENGGTLLTAAYGTAAGITRIFGVGNGGNVLEIMPEDEQDIVRNNSKQRITYQGGHAPFTVKVYDPKKVVGGDFTVKMSSRLVYAKSSASGKLNLNDTILATGNFTRPDAYDATNFPNTLSYPQVPGRAIVRRIVSVEPLLGGTTAGDSLVTLDIEMLNDHLNGRFTVQIDENKLTGTAPNQTVVFFGYKTETRPFRSLNSNFTAVASEYVQNDLWKITKPGGETLFADKPVSIFNEQLVPEFGIALEFKHATDPGYLVNANSLNGFQGASLTFASAPRWLEGVSNGSTAENPTFQPWLVAKKTTTVPSEVDGIDPNYVYMNVLNGTWAPYGVTAILPGPAYNAASATNRKISDLQNVDVVFTSDKSKWTRVVVLQGNSGASSAFELTKRGSTAQSVDVNGNPDANAPSPTGMGWFPGYAIDLDRGVRLNMMFSEFATQDGKGSDLIWDPTSDIDGGRNFIYVMTTRYDEGAQLARDFDQIIARYPNQAAQFQSATQSAIFTNAMWVGYPRLAKGATKLASDARVKLRVNRYFTSYTTDEQYNVTSDNKPTTYKRNFNPEYNFSTNSLVPQVEQTSIAKSGLDLIRVVPNPYYAYSQYEQRQLDNIVKITNLPRKCKITIYTVNGTLVRSYNKDDSKTFLDWNLKNDNNLPIASGVYIIHVDAGNIGSKVVKWFGIMRPIDLESF</sequence>
<organism evidence="2 3">
    <name type="scientific">Adhaeribacter terreus</name>
    <dbReference type="NCBI Taxonomy" id="529703"/>
    <lineage>
        <taxon>Bacteria</taxon>
        <taxon>Pseudomonadati</taxon>
        <taxon>Bacteroidota</taxon>
        <taxon>Cytophagia</taxon>
        <taxon>Cytophagales</taxon>
        <taxon>Hymenobacteraceae</taxon>
        <taxon>Adhaeribacter</taxon>
    </lineage>
</organism>
<name>A0ABW0EAP7_9BACT</name>
<feature type="region of interest" description="Disordered" evidence="1">
    <location>
        <begin position="424"/>
        <end position="461"/>
    </location>
</feature>
<reference evidence="3" key="1">
    <citation type="journal article" date="2019" name="Int. J. Syst. Evol. Microbiol.">
        <title>The Global Catalogue of Microorganisms (GCM) 10K type strain sequencing project: providing services to taxonomists for standard genome sequencing and annotation.</title>
        <authorList>
            <consortium name="The Broad Institute Genomics Platform"/>
            <consortium name="The Broad Institute Genome Sequencing Center for Infectious Disease"/>
            <person name="Wu L."/>
            <person name="Ma J."/>
        </authorList>
    </citation>
    <scope>NUCLEOTIDE SEQUENCE [LARGE SCALE GENOMIC DNA]</scope>
    <source>
        <strain evidence="3">KACC 12602</strain>
    </source>
</reference>
<evidence type="ECO:0000313" key="2">
    <source>
        <dbReference type="EMBL" id="MFC5269944.1"/>
    </source>
</evidence>
<feature type="compositionally biased region" description="Polar residues" evidence="1">
    <location>
        <begin position="433"/>
        <end position="458"/>
    </location>
</feature>
<gene>
    <name evidence="2" type="ORF">ACFPIB_04930</name>
</gene>
<comment type="caution">
    <text evidence="2">The sequence shown here is derived from an EMBL/GenBank/DDBJ whole genome shotgun (WGS) entry which is preliminary data.</text>
</comment>
<accession>A0ABW0EAP7</accession>
<protein>
    <submittedName>
        <fullName evidence="2">T9SS type A sorting domain-containing protein</fullName>
    </submittedName>
</protein>
<evidence type="ECO:0000256" key="1">
    <source>
        <dbReference type="SAM" id="MobiDB-lite"/>
    </source>
</evidence>
<dbReference type="RefSeq" id="WP_378016322.1">
    <property type="nucleotide sequence ID" value="NZ_JBHSKT010000002.1"/>
</dbReference>
<dbReference type="Gene3D" id="2.60.40.4070">
    <property type="match status" value="1"/>
</dbReference>
<keyword evidence="3" id="KW-1185">Reference proteome</keyword>
<dbReference type="Proteomes" id="UP001596161">
    <property type="component" value="Unassembled WGS sequence"/>
</dbReference>
<proteinExistence type="predicted"/>
<dbReference type="EMBL" id="JBHSKT010000002">
    <property type="protein sequence ID" value="MFC5269944.1"/>
    <property type="molecule type" value="Genomic_DNA"/>
</dbReference>
<evidence type="ECO:0000313" key="3">
    <source>
        <dbReference type="Proteomes" id="UP001596161"/>
    </source>
</evidence>